<comment type="caution">
    <text evidence="2">The sequence shown here is derived from an EMBL/GenBank/DDBJ whole genome shotgun (WGS) entry which is preliminary data.</text>
</comment>
<name>A0ABP3WY57_9ALTE</name>
<gene>
    <name evidence="2" type="ORF">GCM10009114_25170</name>
</gene>
<sequence length="109" mass="12272">MTLLAALFMLTFVVSVIKYGIQLQSIRTYIKKNHSALFKSYSLDTVSLLLGTDDVDWNFQKFIFKKQYTHTNNAKFVCMCNNARKLGLLAYSTGLGILLTTAFASIFGN</sequence>
<organism evidence="2 3">
    <name type="scientific">Aliiglaciecola litoralis</name>
    <dbReference type="NCBI Taxonomy" id="582857"/>
    <lineage>
        <taxon>Bacteria</taxon>
        <taxon>Pseudomonadati</taxon>
        <taxon>Pseudomonadota</taxon>
        <taxon>Gammaproteobacteria</taxon>
        <taxon>Alteromonadales</taxon>
        <taxon>Alteromonadaceae</taxon>
        <taxon>Aliiglaciecola</taxon>
    </lineage>
</organism>
<feature type="transmembrane region" description="Helical" evidence="1">
    <location>
        <begin position="88"/>
        <end position="107"/>
    </location>
</feature>
<evidence type="ECO:0000256" key="1">
    <source>
        <dbReference type="SAM" id="Phobius"/>
    </source>
</evidence>
<keyword evidence="1" id="KW-0812">Transmembrane</keyword>
<proteinExistence type="predicted"/>
<keyword evidence="1" id="KW-1133">Transmembrane helix</keyword>
<evidence type="ECO:0008006" key="4">
    <source>
        <dbReference type="Google" id="ProtNLM"/>
    </source>
</evidence>
<evidence type="ECO:0000313" key="2">
    <source>
        <dbReference type="EMBL" id="GAA0857846.1"/>
    </source>
</evidence>
<dbReference type="Proteomes" id="UP001500359">
    <property type="component" value="Unassembled WGS sequence"/>
</dbReference>
<dbReference type="EMBL" id="BAAAFD010000007">
    <property type="protein sequence ID" value="GAA0857846.1"/>
    <property type="molecule type" value="Genomic_DNA"/>
</dbReference>
<dbReference type="RefSeq" id="WP_343860498.1">
    <property type="nucleotide sequence ID" value="NZ_BAAAFD010000007.1"/>
</dbReference>
<accession>A0ABP3WY57</accession>
<evidence type="ECO:0000313" key="3">
    <source>
        <dbReference type="Proteomes" id="UP001500359"/>
    </source>
</evidence>
<reference evidence="3" key="1">
    <citation type="journal article" date="2019" name="Int. J. Syst. Evol. Microbiol.">
        <title>The Global Catalogue of Microorganisms (GCM) 10K type strain sequencing project: providing services to taxonomists for standard genome sequencing and annotation.</title>
        <authorList>
            <consortium name="The Broad Institute Genomics Platform"/>
            <consortium name="The Broad Institute Genome Sequencing Center for Infectious Disease"/>
            <person name="Wu L."/>
            <person name="Ma J."/>
        </authorList>
    </citation>
    <scope>NUCLEOTIDE SEQUENCE [LARGE SCALE GENOMIC DNA]</scope>
    <source>
        <strain evidence="3">JCM 15896</strain>
    </source>
</reference>
<keyword evidence="1" id="KW-0472">Membrane</keyword>
<keyword evidence="3" id="KW-1185">Reference proteome</keyword>
<protein>
    <recommendedName>
        <fullName evidence="4">ABC transmembrane type-1 domain-containing protein</fullName>
    </recommendedName>
</protein>